<dbReference type="OrthoDB" id="2680719at2759"/>
<keyword evidence="1" id="KW-0723">Serine/threonine-protein kinase</keyword>
<sequence>MLELPALERSTLGSPPPGLTSSHCLHLLCFFKQPGKDRDGHHLGLVTDVLGGDVKSLQKEVARKEGLPLPLVKRIMMHTLRGLAHMHALNIVHTDLKQDNIMFDMGSLTQADITALIEADPARHHPAEESLDCVVQAAVSQPLPLPSLAEAMTRNYIVADFGSAQPANVHTTDEISAYALRAPETILKGPWNEKVDIWAFGCMIFELLTGSDLFVYKPFPEYNLDEPTGHLWQMLCFTRENMTRVQVESSRLGTEYFILDKNVDNPFCNFKADVPILDNPFAASLRNYKVIKEEDVLATAKIMQRCLRLNPDDRATAMELLQDPWWQSE</sequence>
<dbReference type="GO" id="GO:0005524">
    <property type="term" value="F:ATP binding"/>
    <property type="evidence" value="ECO:0007669"/>
    <property type="project" value="UniProtKB-KW"/>
</dbReference>
<dbReference type="PANTHER" id="PTHR45646">
    <property type="entry name" value="SERINE/THREONINE-PROTEIN KINASE DOA-RELATED"/>
    <property type="match status" value="1"/>
</dbReference>
<gene>
    <name evidence="7" type="ORF">EV702DRAFT_973476</name>
</gene>
<dbReference type="Proteomes" id="UP000714275">
    <property type="component" value="Unassembled WGS sequence"/>
</dbReference>
<accession>A0A9P7D153</accession>
<name>A0A9P7D153_9AGAM</name>
<dbReference type="GO" id="GO:0005634">
    <property type="term" value="C:nucleus"/>
    <property type="evidence" value="ECO:0007669"/>
    <property type="project" value="TreeGrafter"/>
</dbReference>
<feature type="domain" description="Protein kinase" evidence="6">
    <location>
        <begin position="1"/>
        <end position="326"/>
    </location>
</feature>
<dbReference type="GO" id="GO:0043484">
    <property type="term" value="P:regulation of RNA splicing"/>
    <property type="evidence" value="ECO:0007669"/>
    <property type="project" value="TreeGrafter"/>
</dbReference>
<dbReference type="InterPro" id="IPR051175">
    <property type="entry name" value="CLK_kinases"/>
</dbReference>
<dbReference type="SUPFAM" id="SSF56112">
    <property type="entry name" value="Protein kinase-like (PK-like)"/>
    <property type="match status" value="1"/>
</dbReference>
<dbReference type="Pfam" id="PF00069">
    <property type="entry name" value="Pkinase"/>
    <property type="match status" value="2"/>
</dbReference>
<comment type="caution">
    <text evidence="7">The sequence shown here is derived from an EMBL/GenBank/DDBJ whole genome shotgun (WGS) entry which is preliminary data.</text>
</comment>
<evidence type="ECO:0000313" key="7">
    <source>
        <dbReference type="EMBL" id="KAG1775217.1"/>
    </source>
</evidence>
<dbReference type="PROSITE" id="PS50011">
    <property type="entry name" value="PROTEIN_KINASE_DOM"/>
    <property type="match status" value="1"/>
</dbReference>
<evidence type="ECO:0000256" key="5">
    <source>
        <dbReference type="ARBA" id="ARBA00022840"/>
    </source>
</evidence>
<reference evidence="7" key="1">
    <citation type="journal article" date="2020" name="New Phytol.">
        <title>Comparative genomics reveals dynamic genome evolution in host specialist ectomycorrhizal fungi.</title>
        <authorList>
            <person name="Lofgren L.A."/>
            <person name="Nguyen N.H."/>
            <person name="Vilgalys R."/>
            <person name="Ruytinx J."/>
            <person name="Liao H.L."/>
            <person name="Branco S."/>
            <person name="Kuo A."/>
            <person name="LaButti K."/>
            <person name="Lipzen A."/>
            <person name="Andreopoulos W."/>
            <person name="Pangilinan J."/>
            <person name="Riley R."/>
            <person name="Hundley H."/>
            <person name="Na H."/>
            <person name="Barry K."/>
            <person name="Grigoriev I.V."/>
            <person name="Stajich J.E."/>
            <person name="Kennedy P.G."/>
        </authorList>
    </citation>
    <scope>NUCLEOTIDE SEQUENCE</scope>
    <source>
        <strain evidence="7">DOB743</strain>
    </source>
</reference>
<keyword evidence="4 7" id="KW-0418">Kinase</keyword>
<dbReference type="SMART" id="SM00220">
    <property type="entry name" value="S_TKc"/>
    <property type="match status" value="1"/>
</dbReference>
<dbReference type="PANTHER" id="PTHR45646:SF11">
    <property type="entry name" value="SERINE_THREONINE-PROTEIN KINASE DOA"/>
    <property type="match status" value="1"/>
</dbReference>
<dbReference type="InterPro" id="IPR000719">
    <property type="entry name" value="Prot_kinase_dom"/>
</dbReference>
<evidence type="ECO:0000256" key="3">
    <source>
        <dbReference type="ARBA" id="ARBA00022741"/>
    </source>
</evidence>
<keyword evidence="8" id="KW-1185">Reference proteome</keyword>
<dbReference type="Gene3D" id="3.30.200.20">
    <property type="entry name" value="Phosphorylase Kinase, domain 1"/>
    <property type="match status" value="1"/>
</dbReference>
<keyword evidence="5" id="KW-0067">ATP-binding</keyword>
<organism evidence="7 8">
    <name type="scientific">Suillus placidus</name>
    <dbReference type="NCBI Taxonomy" id="48579"/>
    <lineage>
        <taxon>Eukaryota</taxon>
        <taxon>Fungi</taxon>
        <taxon>Dikarya</taxon>
        <taxon>Basidiomycota</taxon>
        <taxon>Agaricomycotina</taxon>
        <taxon>Agaricomycetes</taxon>
        <taxon>Agaricomycetidae</taxon>
        <taxon>Boletales</taxon>
        <taxon>Suillineae</taxon>
        <taxon>Suillaceae</taxon>
        <taxon>Suillus</taxon>
    </lineage>
</organism>
<dbReference type="InterPro" id="IPR011009">
    <property type="entry name" value="Kinase-like_dom_sf"/>
</dbReference>
<evidence type="ECO:0000313" key="8">
    <source>
        <dbReference type="Proteomes" id="UP000714275"/>
    </source>
</evidence>
<dbReference type="Gene3D" id="1.10.510.10">
    <property type="entry name" value="Transferase(Phosphotransferase) domain 1"/>
    <property type="match status" value="1"/>
</dbReference>
<evidence type="ECO:0000256" key="2">
    <source>
        <dbReference type="ARBA" id="ARBA00022679"/>
    </source>
</evidence>
<keyword evidence="3" id="KW-0547">Nucleotide-binding</keyword>
<evidence type="ECO:0000256" key="1">
    <source>
        <dbReference type="ARBA" id="ARBA00022527"/>
    </source>
</evidence>
<dbReference type="EMBL" id="JABBWD010000035">
    <property type="protein sequence ID" value="KAG1775217.1"/>
    <property type="molecule type" value="Genomic_DNA"/>
</dbReference>
<proteinExistence type="predicted"/>
<dbReference type="PROSITE" id="PS00108">
    <property type="entry name" value="PROTEIN_KINASE_ST"/>
    <property type="match status" value="1"/>
</dbReference>
<dbReference type="InterPro" id="IPR008271">
    <property type="entry name" value="Ser/Thr_kinase_AS"/>
</dbReference>
<keyword evidence="2" id="KW-0808">Transferase</keyword>
<dbReference type="AlphaFoldDB" id="A0A9P7D153"/>
<protein>
    <submittedName>
        <fullName evidence="7">Kinase-like domain-containing protein</fullName>
    </submittedName>
</protein>
<dbReference type="GO" id="GO:0004674">
    <property type="term" value="F:protein serine/threonine kinase activity"/>
    <property type="evidence" value="ECO:0007669"/>
    <property type="project" value="UniProtKB-KW"/>
</dbReference>
<evidence type="ECO:0000259" key="6">
    <source>
        <dbReference type="PROSITE" id="PS50011"/>
    </source>
</evidence>
<evidence type="ECO:0000256" key="4">
    <source>
        <dbReference type="ARBA" id="ARBA00022777"/>
    </source>
</evidence>